<sequence length="75" mass="8403">MDMQILHTGKQELSGTVQRGGCRPLLSRQSANLKNFPVIHGYVHPGQHPAPVVLRIYGNITNKKIHLLFHDKTPP</sequence>
<comment type="caution">
    <text evidence="2">The sequence shown here is derived from an EMBL/GenBank/DDBJ whole genome shotgun (WGS) entry which is preliminary data.</text>
</comment>
<dbReference type="EMBL" id="VSSQ01140109">
    <property type="protein sequence ID" value="MPN62295.1"/>
    <property type="molecule type" value="Genomic_DNA"/>
</dbReference>
<gene>
    <name evidence="2" type="ORF">SDC9_210042</name>
</gene>
<evidence type="ECO:0000313" key="2">
    <source>
        <dbReference type="EMBL" id="MPN62295.1"/>
    </source>
</evidence>
<feature type="region of interest" description="Disordered" evidence="1">
    <location>
        <begin position="1"/>
        <end position="20"/>
    </location>
</feature>
<organism evidence="2">
    <name type="scientific">bioreactor metagenome</name>
    <dbReference type="NCBI Taxonomy" id="1076179"/>
    <lineage>
        <taxon>unclassified sequences</taxon>
        <taxon>metagenomes</taxon>
        <taxon>ecological metagenomes</taxon>
    </lineage>
</organism>
<accession>A0A645JF20</accession>
<evidence type="ECO:0000256" key="1">
    <source>
        <dbReference type="SAM" id="MobiDB-lite"/>
    </source>
</evidence>
<protein>
    <submittedName>
        <fullName evidence="2">Uncharacterized protein</fullName>
    </submittedName>
</protein>
<dbReference type="AlphaFoldDB" id="A0A645JF20"/>
<reference evidence="2" key="1">
    <citation type="submission" date="2019-08" db="EMBL/GenBank/DDBJ databases">
        <authorList>
            <person name="Kucharzyk K."/>
            <person name="Murdoch R.W."/>
            <person name="Higgins S."/>
            <person name="Loffler F."/>
        </authorList>
    </citation>
    <scope>NUCLEOTIDE SEQUENCE</scope>
</reference>
<name>A0A645JF20_9ZZZZ</name>
<proteinExistence type="predicted"/>